<proteinExistence type="predicted"/>
<dbReference type="EMBL" id="OZ023709">
    <property type="protein sequence ID" value="CAK9881936.1"/>
    <property type="molecule type" value="Genomic_DNA"/>
</dbReference>
<protein>
    <submittedName>
        <fullName evidence="2">Uncharacterized protein</fullName>
    </submittedName>
</protein>
<accession>A0ABP1BZN4</accession>
<name>A0ABP1BZN4_9BRYO</name>
<evidence type="ECO:0000313" key="2">
    <source>
        <dbReference type="EMBL" id="CAK9881936.1"/>
    </source>
</evidence>
<evidence type="ECO:0000313" key="3">
    <source>
        <dbReference type="Proteomes" id="UP001497522"/>
    </source>
</evidence>
<evidence type="ECO:0000256" key="1">
    <source>
        <dbReference type="SAM" id="MobiDB-lite"/>
    </source>
</evidence>
<reference evidence="2" key="1">
    <citation type="submission" date="2024-03" db="EMBL/GenBank/DDBJ databases">
        <authorList>
            <consortium name="ELIXIR-Norway"/>
            <consortium name="Elixir Norway"/>
        </authorList>
    </citation>
    <scope>NUCLEOTIDE SEQUENCE</scope>
</reference>
<feature type="region of interest" description="Disordered" evidence="1">
    <location>
        <begin position="164"/>
        <end position="190"/>
    </location>
</feature>
<gene>
    <name evidence="2" type="ORF">CSSPJE1EN2_LOCUS23292</name>
</gene>
<sequence>MEALGVEALPPSHLIDHANVQKPPLHPKSAKSFVTGPNSPLHFVGCHKLQPAWNPEQVAEAKSLLIQVLGVASLLLSITPLSSSVISGGKGPGGPVKAQVRDLCNDQGVHEPDSAGCTFPDAFGVAGVLRMGMDQHDKEMEEEEECTDVVQPCLHYYLAAAKDSGAASAAAAEVPTTYSSEGMRKRDDEH</sequence>
<dbReference type="Proteomes" id="UP001497522">
    <property type="component" value="Chromosome 8"/>
</dbReference>
<keyword evidence="3" id="KW-1185">Reference proteome</keyword>
<organism evidence="2 3">
    <name type="scientific">Sphagnum jensenii</name>
    <dbReference type="NCBI Taxonomy" id="128206"/>
    <lineage>
        <taxon>Eukaryota</taxon>
        <taxon>Viridiplantae</taxon>
        <taxon>Streptophyta</taxon>
        <taxon>Embryophyta</taxon>
        <taxon>Bryophyta</taxon>
        <taxon>Sphagnophytina</taxon>
        <taxon>Sphagnopsida</taxon>
        <taxon>Sphagnales</taxon>
        <taxon>Sphagnaceae</taxon>
        <taxon>Sphagnum</taxon>
    </lineage>
</organism>